<evidence type="ECO:0000259" key="1">
    <source>
        <dbReference type="Pfam" id="PF24731"/>
    </source>
</evidence>
<gene>
    <name evidence="2" type="ORF">BK663_19715</name>
</gene>
<feature type="domain" description="DUF7683" evidence="1">
    <location>
        <begin position="4"/>
        <end position="72"/>
    </location>
</feature>
<organism evidence="2 3">
    <name type="scientific">Pseudomonas lini</name>
    <dbReference type="NCBI Taxonomy" id="163011"/>
    <lineage>
        <taxon>Bacteria</taxon>
        <taxon>Pseudomonadati</taxon>
        <taxon>Pseudomonadota</taxon>
        <taxon>Gammaproteobacteria</taxon>
        <taxon>Pseudomonadales</taxon>
        <taxon>Pseudomonadaceae</taxon>
        <taxon>Pseudomonas</taxon>
    </lineage>
</organism>
<evidence type="ECO:0000313" key="3">
    <source>
        <dbReference type="Proteomes" id="UP000284168"/>
    </source>
</evidence>
<reference evidence="2 3" key="1">
    <citation type="submission" date="2016-10" db="EMBL/GenBank/DDBJ databases">
        <title>Comparative genome analysis of multiple Pseudomonas spp. focuses on biocontrol and plant growth promoting traits.</title>
        <authorList>
            <person name="Tao X.-Y."/>
            <person name="Taylor C.G."/>
        </authorList>
    </citation>
    <scope>NUCLEOTIDE SEQUENCE [LARGE SCALE GENOMIC DNA]</scope>
    <source>
        <strain evidence="2 3">48C10</strain>
    </source>
</reference>
<name>A0A423IJQ7_9PSED</name>
<dbReference type="InterPro" id="IPR056100">
    <property type="entry name" value="DUF7683"/>
</dbReference>
<dbReference type="AlphaFoldDB" id="A0A423IJQ7"/>
<dbReference type="Proteomes" id="UP000284168">
    <property type="component" value="Unassembled WGS sequence"/>
</dbReference>
<dbReference type="Pfam" id="PF24731">
    <property type="entry name" value="DUF7683"/>
    <property type="match status" value="1"/>
</dbReference>
<evidence type="ECO:0000313" key="2">
    <source>
        <dbReference type="EMBL" id="RON25689.1"/>
    </source>
</evidence>
<dbReference type="EMBL" id="MOBN01000035">
    <property type="protein sequence ID" value="RON25689.1"/>
    <property type="molecule type" value="Genomic_DNA"/>
</dbReference>
<accession>A0A423IJQ7</accession>
<sequence length="76" mass="8971">MKHSVRAFYNTTERLAFRIGIPAEHFEQLKELMEWKEPDDPIYEYELSHGQINSLEVLIGKKFDSPDYLFFLSCSA</sequence>
<dbReference type="RefSeq" id="WP_123721704.1">
    <property type="nucleotide sequence ID" value="NZ_MOBN01000035.1"/>
</dbReference>
<protein>
    <recommendedName>
        <fullName evidence="1">DUF7683 domain-containing protein</fullName>
    </recommendedName>
</protein>
<comment type="caution">
    <text evidence="2">The sequence shown here is derived from an EMBL/GenBank/DDBJ whole genome shotgun (WGS) entry which is preliminary data.</text>
</comment>
<proteinExistence type="predicted"/>